<dbReference type="Proteomes" id="UP000327013">
    <property type="component" value="Chromosome 8"/>
</dbReference>
<keyword evidence="3" id="KW-0804">Transcription</keyword>
<evidence type="ECO:0000256" key="1">
    <source>
        <dbReference type="ARBA" id="ARBA00004123"/>
    </source>
</evidence>
<dbReference type="GO" id="GO:0005634">
    <property type="term" value="C:nucleus"/>
    <property type="evidence" value="ECO:0007669"/>
    <property type="project" value="UniProtKB-SubCell"/>
</dbReference>
<dbReference type="Gene3D" id="3.40.50.1820">
    <property type="entry name" value="alpha/beta hydrolase"/>
    <property type="match status" value="1"/>
</dbReference>
<feature type="domain" description="HTH myb-type" evidence="5">
    <location>
        <begin position="215"/>
        <end position="274"/>
    </location>
</feature>
<dbReference type="PROSITE" id="PS51294">
    <property type="entry name" value="HTH_MYB"/>
    <property type="match status" value="1"/>
</dbReference>
<dbReference type="PANTHER" id="PTHR12277">
    <property type="entry name" value="ALPHA/BETA HYDROLASE DOMAIN-CONTAINING PROTEIN"/>
    <property type="match status" value="1"/>
</dbReference>
<accession>A0A5N6RUJ5</accession>
<keyword evidence="7" id="KW-1185">Reference proteome</keyword>
<dbReference type="SUPFAM" id="SSF53474">
    <property type="entry name" value="alpha/beta-Hydrolases"/>
    <property type="match status" value="1"/>
</dbReference>
<dbReference type="SUPFAM" id="SSF46689">
    <property type="entry name" value="Homeodomain-like"/>
    <property type="match status" value="1"/>
</dbReference>
<dbReference type="FunFam" id="1.10.10.60:FF:000007">
    <property type="entry name" value="Two-component response regulator"/>
    <property type="match status" value="1"/>
</dbReference>
<keyword evidence="2" id="KW-0805">Transcription regulation</keyword>
<organism evidence="6 7">
    <name type="scientific">Carpinus fangiana</name>
    <dbReference type="NCBI Taxonomy" id="176857"/>
    <lineage>
        <taxon>Eukaryota</taxon>
        <taxon>Viridiplantae</taxon>
        <taxon>Streptophyta</taxon>
        <taxon>Embryophyta</taxon>
        <taxon>Tracheophyta</taxon>
        <taxon>Spermatophyta</taxon>
        <taxon>Magnoliopsida</taxon>
        <taxon>eudicotyledons</taxon>
        <taxon>Gunneridae</taxon>
        <taxon>Pentapetalae</taxon>
        <taxon>rosids</taxon>
        <taxon>fabids</taxon>
        <taxon>Fagales</taxon>
        <taxon>Betulaceae</taxon>
        <taxon>Carpinus</taxon>
    </lineage>
</organism>
<dbReference type="Pfam" id="PF00249">
    <property type="entry name" value="Myb_DNA-binding"/>
    <property type="match status" value="1"/>
</dbReference>
<dbReference type="Pfam" id="PF12146">
    <property type="entry name" value="Hydrolase_4"/>
    <property type="match status" value="1"/>
</dbReference>
<dbReference type="PANTHER" id="PTHR12277:SF167">
    <property type="entry name" value="ALPHA_BETA-HYDROLASES SUPERFAMILY PROTEIN"/>
    <property type="match status" value="1"/>
</dbReference>
<dbReference type="Gene3D" id="1.10.10.60">
    <property type="entry name" value="Homeodomain-like"/>
    <property type="match status" value="1"/>
</dbReference>
<name>A0A5N6RUJ5_9ROSI</name>
<dbReference type="AlphaFoldDB" id="A0A5N6RUJ5"/>
<evidence type="ECO:0000259" key="5">
    <source>
        <dbReference type="PROSITE" id="PS51294"/>
    </source>
</evidence>
<dbReference type="InterPro" id="IPR006447">
    <property type="entry name" value="Myb_dom_plants"/>
</dbReference>
<evidence type="ECO:0000313" key="6">
    <source>
        <dbReference type="EMBL" id="KAE8126108.1"/>
    </source>
</evidence>
<evidence type="ECO:0000256" key="2">
    <source>
        <dbReference type="ARBA" id="ARBA00023015"/>
    </source>
</evidence>
<sequence length="717" mass="78190">MGNVTAGVAAKFAFFPPDPPTYDIYRDEDGRLVFPGVTADKNADVHLLDTKGGNKIVAMFWRHPFARFTLLYSHGNAADLGQMHELFIELRAHLRVNIMSYDYSGYGASTGKPSEFNTYYDIDAVYNCLKSDYGIRQEELILYGQSVGSGPTVHLASRLPKLRGVVLHSAILSGIRVLYPVKMTFWFDIFKNIDKIRHVSCPVLVIHGTNDDPSNQKKPRVVWSVELHRKFVAAVNQLGLEKAVPKKILDLMNVEGLTRENVASHLQKYRLYLKRVNVIATQQASMVAALGGKDSSYLRMGSLDGFGEFRTFAGSGRLSSSALSSSYTPGGMLGRLNSAAGLTLRGISSSGLIQSSGQNLSSSVNGLGKLQPTLLPSNQSASLFQGIPTSLELNQLQQSKCITPIGDFNPIRDSTGFTVATNFTDNRVTVGNSNGLLSSVSSNPLVLQQHNRRAFGNQSPLGVASLTPDSFNIGSGGSSNFLDNNRTNESWQSAVQLSRFSSNALPLSEPFNHDQLLSNNLSISCTSPHIGNSPISFPSTSSVSAHLEDSRGDAQCQEGLIGNVVQNMNYTSKQRWEEQKQNYNQNLNHTVSAVNSLVSANGIVSPLGRSLEQNNATCSKSFDASLIAQFNGGTLSIGQHNEVENSDLDTKMNANADYLLEQTKSQDGFIHNSYESLDDIMNAMAKRDPVHLLQEHNQMMLGDEEFGFDAYSLGSCL</sequence>
<dbReference type="EMBL" id="CM017328">
    <property type="protein sequence ID" value="KAE8126108.1"/>
    <property type="molecule type" value="Genomic_DNA"/>
</dbReference>
<dbReference type="GO" id="GO:0003677">
    <property type="term" value="F:DNA binding"/>
    <property type="evidence" value="ECO:0007669"/>
    <property type="project" value="InterPro"/>
</dbReference>
<dbReference type="NCBIfam" id="TIGR01557">
    <property type="entry name" value="myb_SHAQKYF"/>
    <property type="match status" value="1"/>
</dbReference>
<dbReference type="InterPro" id="IPR017930">
    <property type="entry name" value="Myb_dom"/>
</dbReference>
<dbReference type="InterPro" id="IPR009057">
    <property type="entry name" value="Homeodomain-like_sf"/>
</dbReference>
<evidence type="ECO:0000256" key="3">
    <source>
        <dbReference type="ARBA" id="ARBA00023163"/>
    </source>
</evidence>
<dbReference type="InterPro" id="IPR001005">
    <property type="entry name" value="SANT/Myb"/>
</dbReference>
<gene>
    <name evidence="6" type="ORF">FH972_020854</name>
</gene>
<dbReference type="InterPro" id="IPR022742">
    <property type="entry name" value="Hydrolase_4"/>
</dbReference>
<keyword evidence="4" id="KW-0539">Nucleus</keyword>
<dbReference type="OrthoDB" id="60033at2759"/>
<comment type="subcellular location">
    <subcellularLocation>
        <location evidence="1">Nucleus</location>
    </subcellularLocation>
</comment>
<protein>
    <recommendedName>
        <fullName evidence="5">HTH myb-type domain-containing protein</fullName>
    </recommendedName>
</protein>
<evidence type="ECO:0000256" key="4">
    <source>
        <dbReference type="ARBA" id="ARBA00023242"/>
    </source>
</evidence>
<reference evidence="6 7" key="1">
    <citation type="submission" date="2019-06" db="EMBL/GenBank/DDBJ databases">
        <title>A chromosomal-level reference genome of Carpinus fangiana (Coryloideae, Betulaceae).</title>
        <authorList>
            <person name="Yang X."/>
            <person name="Wang Z."/>
            <person name="Zhang L."/>
            <person name="Hao G."/>
            <person name="Liu J."/>
            <person name="Yang Y."/>
        </authorList>
    </citation>
    <scope>NUCLEOTIDE SEQUENCE [LARGE SCALE GENOMIC DNA]</scope>
    <source>
        <strain evidence="6">Cfa_2016G</strain>
        <tissue evidence="6">Leaf</tissue>
    </source>
</reference>
<proteinExistence type="predicted"/>
<evidence type="ECO:0000313" key="7">
    <source>
        <dbReference type="Proteomes" id="UP000327013"/>
    </source>
</evidence>
<dbReference type="InterPro" id="IPR029058">
    <property type="entry name" value="AB_hydrolase_fold"/>
</dbReference>